<dbReference type="SUPFAM" id="SSF50249">
    <property type="entry name" value="Nucleic acid-binding proteins"/>
    <property type="match status" value="2"/>
</dbReference>
<sequence>MAAAGQHLIRCLMIEVWVPALMTTRDFQAFSELGKSCSQKNKLPMMVLILVRVRLAEKLAFLRIEQIMRTGESFQIEITASNDGGLQGYLEGVRAFLPKSELLVRPESSASLQDYVGKTLAVAVVKVEHYSSNVILSEIKPWMSENLLLGSVHDVLVTKIFPYGMQVEILDTRVRGFVHITNVTRGFCTSMYTFFEEGEVTRAMVIKGRKSGQLSFSIEALEPADEEGLVLRNKERVYDGAEEVAKSSSEYALPMEEQVEQSILRLGSWLKPWP</sequence>
<gene>
    <name evidence="2" type="ORF">GOP47_0020887</name>
</gene>
<dbReference type="PANTHER" id="PTHR15838">
    <property type="entry name" value="NUCLEOLAR PROTEIN OF 40 KDA"/>
    <property type="match status" value="1"/>
</dbReference>
<dbReference type="GO" id="GO:0003723">
    <property type="term" value="F:RNA binding"/>
    <property type="evidence" value="ECO:0007669"/>
    <property type="project" value="TreeGrafter"/>
</dbReference>
<proteinExistence type="predicted"/>
<accession>A0A9D4UAE9</accession>
<evidence type="ECO:0000313" key="3">
    <source>
        <dbReference type="Proteomes" id="UP000886520"/>
    </source>
</evidence>
<dbReference type="PROSITE" id="PS50126">
    <property type="entry name" value="S1"/>
    <property type="match status" value="2"/>
</dbReference>
<protein>
    <recommendedName>
        <fullName evidence="1">S1 motif domain-containing protein</fullName>
    </recommendedName>
</protein>
<dbReference type="Gene3D" id="2.40.50.140">
    <property type="entry name" value="Nucleic acid-binding proteins"/>
    <property type="match status" value="1"/>
</dbReference>
<reference evidence="2" key="1">
    <citation type="submission" date="2021-01" db="EMBL/GenBank/DDBJ databases">
        <title>Adiantum capillus-veneris genome.</title>
        <authorList>
            <person name="Fang Y."/>
            <person name="Liao Q."/>
        </authorList>
    </citation>
    <scope>NUCLEOTIDE SEQUENCE</scope>
    <source>
        <strain evidence="2">H3</strain>
        <tissue evidence="2">Leaf</tissue>
    </source>
</reference>
<dbReference type="EMBL" id="JABFUD020000020">
    <property type="protein sequence ID" value="KAI5064217.1"/>
    <property type="molecule type" value="Genomic_DNA"/>
</dbReference>
<comment type="caution">
    <text evidence="2">The sequence shown here is derived from an EMBL/GenBank/DDBJ whole genome shotgun (WGS) entry which is preliminary data.</text>
</comment>
<dbReference type="Proteomes" id="UP000886520">
    <property type="component" value="Chromosome 20"/>
</dbReference>
<dbReference type="AlphaFoldDB" id="A0A9D4UAE9"/>
<feature type="domain" description="S1 motif" evidence="1">
    <location>
        <begin position="150"/>
        <end position="219"/>
    </location>
</feature>
<dbReference type="OrthoDB" id="1918363at2759"/>
<dbReference type="InterPro" id="IPR003029">
    <property type="entry name" value="S1_domain"/>
</dbReference>
<keyword evidence="3" id="KW-1185">Reference proteome</keyword>
<organism evidence="2 3">
    <name type="scientific">Adiantum capillus-veneris</name>
    <name type="common">Maidenhair fern</name>
    <dbReference type="NCBI Taxonomy" id="13818"/>
    <lineage>
        <taxon>Eukaryota</taxon>
        <taxon>Viridiplantae</taxon>
        <taxon>Streptophyta</taxon>
        <taxon>Embryophyta</taxon>
        <taxon>Tracheophyta</taxon>
        <taxon>Polypodiopsida</taxon>
        <taxon>Polypodiidae</taxon>
        <taxon>Polypodiales</taxon>
        <taxon>Pteridineae</taxon>
        <taxon>Pteridaceae</taxon>
        <taxon>Vittarioideae</taxon>
        <taxon>Adiantum</taxon>
    </lineage>
</organism>
<dbReference type="InterPro" id="IPR012340">
    <property type="entry name" value="NA-bd_OB-fold"/>
</dbReference>
<dbReference type="CDD" id="cd04465">
    <property type="entry name" value="S1_RPS1_repeat_ec2_hs2"/>
    <property type="match status" value="1"/>
</dbReference>
<dbReference type="SMART" id="SM00316">
    <property type="entry name" value="S1"/>
    <property type="match status" value="2"/>
</dbReference>
<dbReference type="CDD" id="cd00164">
    <property type="entry name" value="S1_like"/>
    <property type="match status" value="1"/>
</dbReference>
<dbReference type="Pfam" id="PF00575">
    <property type="entry name" value="S1"/>
    <property type="match status" value="1"/>
</dbReference>
<feature type="domain" description="S1 motif" evidence="1">
    <location>
        <begin position="71"/>
        <end position="139"/>
    </location>
</feature>
<name>A0A9D4UAE9_ADICA</name>
<evidence type="ECO:0000259" key="1">
    <source>
        <dbReference type="PROSITE" id="PS50126"/>
    </source>
</evidence>
<evidence type="ECO:0000313" key="2">
    <source>
        <dbReference type="EMBL" id="KAI5064217.1"/>
    </source>
</evidence>
<dbReference type="GO" id="GO:0043489">
    <property type="term" value="P:RNA stabilization"/>
    <property type="evidence" value="ECO:0007669"/>
    <property type="project" value="TreeGrafter"/>
</dbReference>
<dbReference type="PANTHER" id="PTHR15838:SF3">
    <property type="entry name" value="PROTEIN PIGMENT DEFECTIVE 338, CHLOROPLASTIC"/>
    <property type="match status" value="1"/>
</dbReference>